<gene>
    <name evidence="1" type="ORF">DFQ45_101295</name>
</gene>
<keyword evidence="2" id="KW-1185">Reference proteome</keyword>
<dbReference type="EMBL" id="SNYK01000001">
    <property type="protein sequence ID" value="TDQ40160.1"/>
    <property type="molecule type" value="Genomic_DNA"/>
</dbReference>
<sequence length="285" mass="31839">MSQSSVLGNLFNSVFKRKGQQPDFGSDDVARKVRLEFPQPLLPEPSIHWKHTLHLQQLANLPASALSGPVQEDKAAAYRFISKIVSIRTETVTSFDMRGLFGLNHEQDDLLACNSWEALAQSGQCRNIRIISIRDFNRVLSIAIGKSQSVNLLSTAWEPRKTYWADPQNTCELAASLVYARRRELPINLPAQLYRTHINAGAIRELKKHYHTLGMPVAAWTDPAFMNYLVTHKVPYARLPLSLGSLSLQTILLPRSSPLANTFGNGLRQAGAHELSDFLLTLTQA</sequence>
<dbReference type="InterPro" id="IPR046507">
    <property type="entry name" value="DUF6685"/>
</dbReference>
<reference evidence="1 2" key="1">
    <citation type="submission" date="2019-03" db="EMBL/GenBank/DDBJ databases">
        <title>Genomic Encyclopedia of Type Strains, Phase IV (KMG-IV): sequencing the most valuable type-strain genomes for metagenomic binning, comparative biology and taxonomic classification.</title>
        <authorList>
            <person name="Goeker M."/>
        </authorList>
    </citation>
    <scope>NUCLEOTIDE SEQUENCE [LARGE SCALE GENOMIC DNA]</scope>
    <source>
        <strain evidence="1 2">DSM 28679</strain>
    </source>
</reference>
<comment type="caution">
    <text evidence="1">The sequence shown here is derived from an EMBL/GenBank/DDBJ whole genome shotgun (WGS) entry which is preliminary data.</text>
</comment>
<dbReference type="Pfam" id="PF20390">
    <property type="entry name" value="DUF6685"/>
    <property type="match status" value="1"/>
</dbReference>
<organism evidence="1 2">
    <name type="scientific">Thiopseudomonas denitrificans</name>
    <dbReference type="NCBI Taxonomy" id="1501432"/>
    <lineage>
        <taxon>Bacteria</taxon>
        <taxon>Pseudomonadati</taxon>
        <taxon>Pseudomonadota</taxon>
        <taxon>Gammaproteobacteria</taxon>
        <taxon>Pseudomonadales</taxon>
        <taxon>Pseudomonadaceae</taxon>
        <taxon>Thiopseudomonas</taxon>
    </lineage>
</organism>
<evidence type="ECO:0000313" key="2">
    <source>
        <dbReference type="Proteomes" id="UP000294575"/>
    </source>
</evidence>
<evidence type="ECO:0000313" key="1">
    <source>
        <dbReference type="EMBL" id="TDQ40160.1"/>
    </source>
</evidence>
<name>A0A4R6U1G0_9GAMM</name>
<dbReference type="Proteomes" id="UP000294575">
    <property type="component" value="Unassembled WGS sequence"/>
</dbReference>
<protein>
    <submittedName>
        <fullName evidence="1">Uncharacterized protein</fullName>
    </submittedName>
</protein>
<dbReference type="OrthoDB" id="6968898at2"/>
<dbReference type="RefSeq" id="WP_133539587.1">
    <property type="nucleotide sequence ID" value="NZ_LNJZ01000007.1"/>
</dbReference>
<accession>A0A4R6U1G0</accession>
<proteinExistence type="predicted"/>
<dbReference type="AlphaFoldDB" id="A0A4R6U1G0"/>